<feature type="domain" description="SiaC family regulatory phosphoprotein" evidence="1">
    <location>
        <begin position="6"/>
        <end position="124"/>
    </location>
</feature>
<dbReference type="InterPro" id="IPR018530">
    <property type="entry name" value="SiaC"/>
</dbReference>
<dbReference type="Proteomes" id="UP000245444">
    <property type="component" value="Chromosome"/>
</dbReference>
<reference evidence="2 3" key="1">
    <citation type="submission" date="2018-05" db="EMBL/GenBank/DDBJ databases">
        <title>Complete Genome Sequence of Methylobacterium sp. 17Sr1-28.</title>
        <authorList>
            <person name="Srinivasan S."/>
        </authorList>
    </citation>
    <scope>NUCLEOTIDE SEQUENCE [LARGE SCALE GENOMIC DNA]</scope>
    <source>
        <strain evidence="2 3">17Sr1-28</strain>
    </source>
</reference>
<dbReference type="AlphaFoldDB" id="A0A2U8WN01"/>
<proteinExistence type="predicted"/>
<gene>
    <name evidence="2" type="ORF">DK419_11290</name>
</gene>
<sequence>MDRIQIPATSRSPLVDFDFPAGRLLLRGESYPEDAAAFYGPLLQALRGCLEAGTSPLTVDVALSYFNSSSAKALMNLFMPLEEAAEAGRAVTIRWLYAEGDDTIAEAGEDFAADFSHARFEMVQESAA</sequence>
<name>A0A2U8WN01_9HYPH</name>
<evidence type="ECO:0000313" key="2">
    <source>
        <dbReference type="EMBL" id="AWN46820.1"/>
    </source>
</evidence>
<dbReference type="RefSeq" id="WP_109959158.1">
    <property type="nucleotide sequence ID" value="NZ_CP029553.1"/>
</dbReference>
<organism evidence="2 3">
    <name type="scientific">Methylobacterium terrae</name>
    <dbReference type="NCBI Taxonomy" id="2202827"/>
    <lineage>
        <taxon>Bacteria</taxon>
        <taxon>Pseudomonadati</taxon>
        <taxon>Pseudomonadota</taxon>
        <taxon>Alphaproteobacteria</taxon>
        <taxon>Hyphomicrobiales</taxon>
        <taxon>Methylobacteriaceae</taxon>
        <taxon>Methylobacterium</taxon>
    </lineage>
</organism>
<dbReference type="Pfam" id="PF09345">
    <property type="entry name" value="SiaC"/>
    <property type="match status" value="1"/>
</dbReference>
<dbReference type="KEGG" id="mtea:DK419_11290"/>
<accession>A0A2U8WN01</accession>
<dbReference type="OrthoDB" id="5297629at2"/>
<protein>
    <submittedName>
        <fullName evidence="2">Fe-S oxidoreductase</fullName>
    </submittedName>
</protein>
<keyword evidence="3" id="KW-1185">Reference proteome</keyword>
<dbReference type="EMBL" id="CP029553">
    <property type="protein sequence ID" value="AWN46820.1"/>
    <property type="molecule type" value="Genomic_DNA"/>
</dbReference>
<evidence type="ECO:0000259" key="1">
    <source>
        <dbReference type="Pfam" id="PF09345"/>
    </source>
</evidence>
<evidence type="ECO:0000313" key="3">
    <source>
        <dbReference type="Proteomes" id="UP000245444"/>
    </source>
</evidence>